<organism evidence="1 2">
    <name type="scientific">Prevotella pallens ATCC 700821</name>
    <dbReference type="NCBI Taxonomy" id="997353"/>
    <lineage>
        <taxon>Bacteria</taxon>
        <taxon>Pseudomonadati</taxon>
        <taxon>Bacteroidota</taxon>
        <taxon>Bacteroidia</taxon>
        <taxon>Bacteroidales</taxon>
        <taxon>Prevotellaceae</taxon>
        <taxon>Prevotella</taxon>
    </lineage>
</organism>
<dbReference type="GO" id="GO:0004022">
    <property type="term" value="F:alcohol dehydrogenase (NAD+) activity"/>
    <property type="evidence" value="ECO:0007669"/>
    <property type="project" value="UniProtKB-EC"/>
</dbReference>
<dbReference type="AlphaFoldDB" id="F9DLT1"/>
<comment type="caution">
    <text evidence="1">The sequence shown here is derived from an EMBL/GenBank/DDBJ whole genome shotgun (WGS) entry which is preliminary data.</text>
</comment>
<proteinExistence type="predicted"/>
<protein>
    <submittedName>
        <fullName evidence="1">Alcohol dehydrogenase</fullName>
        <ecNumber evidence="1">1.1.1.1</ecNumber>
    </submittedName>
</protein>
<dbReference type="HOGENOM" id="CLU_3102306_0_0_10"/>
<evidence type="ECO:0000313" key="2">
    <source>
        <dbReference type="Proteomes" id="UP000004123"/>
    </source>
</evidence>
<name>F9DLT1_9BACT</name>
<keyword evidence="1" id="KW-0560">Oxidoreductase</keyword>
<dbReference type="Proteomes" id="UP000004123">
    <property type="component" value="Unassembled WGS sequence"/>
</dbReference>
<reference evidence="1 2" key="1">
    <citation type="submission" date="2011-04" db="EMBL/GenBank/DDBJ databases">
        <authorList>
            <person name="Muzny D."/>
            <person name="Qin X."/>
            <person name="Deng J."/>
            <person name="Jiang H."/>
            <person name="Liu Y."/>
            <person name="Qu J."/>
            <person name="Song X.-Z."/>
            <person name="Zhang L."/>
            <person name="Thornton R."/>
            <person name="Coyle M."/>
            <person name="Francisco L."/>
            <person name="Jackson L."/>
            <person name="Javaid M."/>
            <person name="Korchina V."/>
            <person name="Kovar C."/>
            <person name="Mata R."/>
            <person name="Mathew T."/>
            <person name="Ngo R."/>
            <person name="Nguyen L."/>
            <person name="Nguyen N."/>
            <person name="Okwuonu G."/>
            <person name="Ongeri F."/>
            <person name="Pham C."/>
            <person name="Simmons D."/>
            <person name="Wilczek-Boney K."/>
            <person name="Hale W."/>
            <person name="Jakkamsetti A."/>
            <person name="Pham P."/>
            <person name="Ruth R."/>
            <person name="San Lucas F."/>
            <person name="Warren J."/>
            <person name="Zhang J."/>
            <person name="Zhao Z."/>
            <person name="Zhou C."/>
            <person name="Zhu D."/>
            <person name="Lee S."/>
            <person name="Bess C."/>
            <person name="Blankenburg K."/>
            <person name="Forbes L."/>
            <person name="Fu Q."/>
            <person name="Gubbala S."/>
            <person name="Hirani K."/>
            <person name="Jayaseelan J.C."/>
            <person name="Lara F."/>
            <person name="Munidasa M."/>
            <person name="Palculict T."/>
            <person name="Patil S."/>
            <person name="Pu L.-L."/>
            <person name="Saada N."/>
            <person name="Tang L."/>
            <person name="Weissenberger G."/>
            <person name="Zhu Y."/>
            <person name="Hemphill L."/>
            <person name="Shang Y."/>
            <person name="Youmans B."/>
            <person name="Ayvaz T."/>
            <person name="Ross M."/>
            <person name="Santibanez J."/>
            <person name="Aqrawi P."/>
            <person name="Gross S."/>
            <person name="Joshi V."/>
            <person name="Fowler G."/>
            <person name="Nazareth L."/>
            <person name="Reid J."/>
            <person name="Worley K."/>
            <person name="Petrosino J."/>
            <person name="Highlander S."/>
            <person name="Gibbs R."/>
        </authorList>
    </citation>
    <scope>NUCLEOTIDE SEQUENCE [LARGE SCALE GENOMIC DNA]</scope>
    <source>
        <strain evidence="1 2">ATCC 700821</strain>
    </source>
</reference>
<accession>F9DLT1</accession>
<gene>
    <name evidence="1" type="primary">yahK</name>
    <name evidence="1" type="ORF">HMPREF9144_2623</name>
</gene>
<dbReference type="EC" id="1.1.1.1" evidence="1"/>
<evidence type="ECO:0000313" key="1">
    <source>
        <dbReference type="EMBL" id="EGQ12682.1"/>
    </source>
</evidence>
<sequence length="51" mass="6049">MHKVVCHNTLHTTKNKWYGHRKLLNGTWRNNRTKGRKAMTDYAAVHTIVFI</sequence>
<dbReference type="EMBL" id="AFPY01000127">
    <property type="protein sequence ID" value="EGQ12682.1"/>
    <property type="molecule type" value="Genomic_DNA"/>
</dbReference>